<protein>
    <submittedName>
        <fullName evidence="1">Uncharacterized protein</fullName>
    </submittedName>
</protein>
<organism evidence="1 2">
    <name type="scientific">Niabella soli DSM 19437</name>
    <dbReference type="NCBI Taxonomy" id="929713"/>
    <lineage>
        <taxon>Bacteria</taxon>
        <taxon>Pseudomonadati</taxon>
        <taxon>Bacteroidota</taxon>
        <taxon>Chitinophagia</taxon>
        <taxon>Chitinophagales</taxon>
        <taxon>Chitinophagaceae</taxon>
        <taxon>Niabella</taxon>
    </lineage>
</organism>
<sequence length="31" mass="3332">MRADKNDLALFAGNIITRGLTKKPVASTLCL</sequence>
<dbReference type="AlphaFoldDB" id="W0F6W0"/>
<evidence type="ECO:0000313" key="2">
    <source>
        <dbReference type="Proteomes" id="UP000003586"/>
    </source>
</evidence>
<gene>
    <name evidence="1" type="ORF">NIASO_09975</name>
</gene>
<reference evidence="1 2" key="1">
    <citation type="submission" date="2013-12" db="EMBL/GenBank/DDBJ databases">
        <authorList>
            <consortium name="DOE Joint Genome Institute"/>
            <person name="Eisen J."/>
            <person name="Huntemann M."/>
            <person name="Han J."/>
            <person name="Chen A."/>
            <person name="Kyrpides N."/>
            <person name="Mavromatis K."/>
            <person name="Markowitz V."/>
            <person name="Palaniappan K."/>
            <person name="Ivanova N."/>
            <person name="Schaumberg A."/>
            <person name="Pati A."/>
            <person name="Liolios K."/>
            <person name="Nordberg H.P."/>
            <person name="Cantor M.N."/>
            <person name="Hua S.X."/>
            <person name="Woyke T."/>
        </authorList>
    </citation>
    <scope>NUCLEOTIDE SEQUENCE [LARGE SCALE GENOMIC DNA]</scope>
    <source>
        <strain evidence="2">DSM 19437</strain>
    </source>
</reference>
<dbReference type="Proteomes" id="UP000003586">
    <property type="component" value="Chromosome"/>
</dbReference>
<dbReference type="HOGENOM" id="CLU_3397571_0_0_10"/>
<evidence type="ECO:0000313" key="1">
    <source>
        <dbReference type="EMBL" id="AHF17563.1"/>
    </source>
</evidence>
<proteinExistence type="predicted"/>
<name>W0F6W0_9BACT</name>
<dbReference type="KEGG" id="nso:NIASO_09975"/>
<dbReference type="EMBL" id="CP007035">
    <property type="protein sequence ID" value="AHF17563.1"/>
    <property type="molecule type" value="Genomic_DNA"/>
</dbReference>
<keyword evidence="2" id="KW-1185">Reference proteome</keyword>
<accession>W0F6W0</accession>